<dbReference type="KEGG" id="fvr:FVEG_14744"/>
<dbReference type="EMBL" id="CM000578">
    <property type="protein sequence ID" value="EWG37087.1"/>
    <property type="molecule type" value="Genomic_DNA"/>
</dbReference>
<dbReference type="GeneID" id="30071620"/>
<dbReference type="VEuPathDB" id="FungiDB:FVEG_14744"/>
<organism evidence="1 2">
    <name type="scientific">Gibberella moniliformis (strain M3125 / FGSC 7600)</name>
    <name type="common">Maize ear and stalk rot fungus</name>
    <name type="synonym">Fusarium verticillioides</name>
    <dbReference type="NCBI Taxonomy" id="334819"/>
    <lineage>
        <taxon>Eukaryota</taxon>
        <taxon>Fungi</taxon>
        <taxon>Dikarya</taxon>
        <taxon>Ascomycota</taxon>
        <taxon>Pezizomycotina</taxon>
        <taxon>Sordariomycetes</taxon>
        <taxon>Hypocreomycetidae</taxon>
        <taxon>Hypocreales</taxon>
        <taxon>Nectriaceae</taxon>
        <taxon>Fusarium</taxon>
        <taxon>Fusarium fujikuroi species complex</taxon>
    </lineage>
</organism>
<name>W7LX20_GIBM7</name>
<accession>W7LX20</accession>
<dbReference type="InterPro" id="IPR029058">
    <property type="entry name" value="AB_hydrolase_fold"/>
</dbReference>
<dbReference type="RefSeq" id="XP_018743278.1">
    <property type="nucleotide sequence ID" value="XM_018903714.1"/>
</dbReference>
<sequence length="93" mass="10223">MIVQGVEDGVVPIKFTVQDCKKTCKEEPGSSVKFVTFAGQSHDSVTNSAQADYMSWVNDFSNGKKMKKGCSRVDICPLTDVFQPVAIQYIANK</sequence>
<dbReference type="Gene3D" id="3.40.50.1820">
    <property type="entry name" value="alpha/beta hydrolase"/>
    <property type="match status" value="1"/>
</dbReference>
<keyword evidence="2" id="KW-1185">Reference proteome</keyword>
<reference evidence="1 2" key="1">
    <citation type="journal article" date="2010" name="Nature">
        <title>Comparative genomics reveals mobile pathogenicity chromosomes in Fusarium.</title>
        <authorList>
            <person name="Ma L.J."/>
            <person name="van der Does H.C."/>
            <person name="Borkovich K.A."/>
            <person name="Coleman J.J."/>
            <person name="Daboussi M.J."/>
            <person name="Di Pietro A."/>
            <person name="Dufresne M."/>
            <person name="Freitag M."/>
            <person name="Grabherr M."/>
            <person name="Henrissat B."/>
            <person name="Houterman P.M."/>
            <person name="Kang S."/>
            <person name="Shim W.B."/>
            <person name="Woloshuk C."/>
            <person name="Xie X."/>
            <person name="Xu J.R."/>
            <person name="Antoniw J."/>
            <person name="Baker S.E."/>
            <person name="Bluhm B.H."/>
            <person name="Breakspear A."/>
            <person name="Brown D.W."/>
            <person name="Butchko R.A."/>
            <person name="Chapman S."/>
            <person name="Coulson R."/>
            <person name="Coutinho P.M."/>
            <person name="Danchin E.G."/>
            <person name="Diener A."/>
            <person name="Gale L.R."/>
            <person name="Gardiner D.M."/>
            <person name="Goff S."/>
            <person name="Hammond-Kosack K.E."/>
            <person name="Hilburn K."/>
            <person name="Hua-Van A."/>
            <person name="Jonkers W."/>
            <person name="Kazan K."/>
            <person name="Kodira C.D."/>
            <person name="Koehrsen M."/>
            <person name="Kumar L."/>
            <person name="Lee Y.H."/>
            <person name="Li L."/>
            <person name="Manners J.M."/>
            <person name="Miranda-Saavedra D."/>
            <person name="Mukherjee M."/>
            <person name="Park G."/>
            <person name="Park J."/>
            <person name="Park S.Y."/>
            <person name="Proctor R.H."/>
            <person name="Regev A."/>
            <person name="Ruiz-Roldan M.C."/>
            <person name="Sain D."/>
            <person name="Sakthikumar S."/>
            <person name="Sykes S."/>
            <person name="Schwartz D.C."/>
            <person name="Turgeon B.G."/>
            <person name="Wapinski I."/>
            <person name="Yoder O."/>
            <person name="Young S."/>
            <person name="Zeng Q."/>
            <person name="Zhou S."/>
            <person name="Galagan J."/>
            <person name="Cuomo C.A."/>
            <person name="Kistler H.C."/>
            <person name="Rep M."/>
        </authorList>
    </citation>
    <scope>NUCLEOTIDE SEQUENCE [LARGE SCALE GENOMIC DNA]</scope>
    <source>
        <strain evidence="2">M3125 / FGSC 7600</strain>
    </source>
</reference>
<proteinExistence type="predicted"/>
<evidence type="ECO:0000313" key="2">
    <source>
        <dbReference type="Proteomes" id="UP000009096"/>
    </source>
</evidence>
<gene>
    <name evidence="1" type="ORF">FVEG_14744</name>
</gene>
<dbReference type="AlphaFoldDB" id="W7LX20"/>
<dbReference type="EMBL" id="DS022242">
    <property type="protein sequence ID" value="EWG37087.1"/>
    <property type="molecule type" value="Genomic_DNA"/>
</dbReference>
<dbReference type="Proteomes" id="UP000009096">
    <property type="component" value="Chromosome 1"/>
</dbReference>
<protein>
    <submittedName>
        <fullName evidence="1">Uncharacterized protein</fullName>
    </submittedName>
</protein>
<evidence type="ECO:0000313" key="1">
    <source>
        <dbReference type="EMBL" id="EWG37087.1"/>
    </source>
</evidence>